<dbReference type="Proteomes" id="UP000323410">
    <property type="component" value="Unassembled WGS sequence"/>
</dbReference>
<dbReference type="EMBL" id="VSLD01000001">
    <property type="protein sequence ID" value="TYD00570.1"/>
    <property type="molecule type" value="Genomic_DNA"/>
</dbReference>
<gene>
    <name evidence="2" type="ORF">FQ377_03850</name>
</gene>
<dbReference type="RefSeq" id="WP_148599871.1">
    <property type="nucleotide sequence ID" value="NZ_VSLD01000001.1"/>
</dbReference>
<evidence type="ECO:0000313" key="2">
    <source>
        <dbReference type="EMBL" id="TYD00570.1"/>
    </source>
</evidence>
<accession>A0A5D0XVN1</accession>
<comment type="caution">
    <text evidence="2">The sequence shown here is derived from an EMBL/GenBank/DDBJ whole genome shotgun (WGS) entry which is preliminary data.</text>
</comment>
<sequence>MGFFTDEFGRQTVMQRPNAPILGWAGFGAASFMALGAENRERLRRASSACLLVWALLETTTGRSGFRRSAGILTLSWLWRRYGPRAD</sequence>
<dbReference type="OrthoDB" id="6028349at2"/>
<evidence type="ECO:0000256" key="1">
    <source>
        <dbReference type="SAM" id="Phobius"/>
    </source>
</evidence>
<keyword evidence="1" id="KW-0472">Membrane</keyword>
<feature type="transmembrane region" description="Helical" evidence="1">
    <location>
        <begin position="20"/>
        <end position="37"/>
    </location>
</feature>
<organism evidence="2 3">
    <name type="scientific">Arthrobacter echini</name>
    <dbReference type="NCBI Taxonomy" id="1529066"/>
    <lineage>
        <taxon>Bacteria</taxon>
        <taxon>Bacillati</taxon>
        <taxon>Actinomycetota</taxon>
        <taxon>Actinomycetes</taxon>
        <taxon>Micrococcales</taxon>
        <taxon>Micrococcaceae</taxon>
        <taxon>Arthrobacter</taxon>
    </lineage>
</organism>
<proteinExistence type="predicted"/>
<reference evidence="2 3" key="1">
    <citation type="submission" date="2019-08" db="EMBL/GenBank/DDBJ databases">
        <title>Genone of Arthrobacter echini P9.</title>
        <authorList>
            <person name="Bowman J.P."/>
        </authorList>
    </citation>
    <scope>NUCLEOTIDE SEQUENCE [LARGE SCALE GENOMIC DNA]</scope>
    <source>
        <strain evidence="2 3">P9</strain>
    </source>
</reference>
<keyword evidence="3" id="KW-1185">Reference proteome</keyword>
<keyword evidence="1" id="KW-0812">Transmembrane</keyword>
<protein>
    <submittedName>
        <fullName evidence="2">Uncharacterized protein</fullName>
    </submittedName>
</protein>
<evidence type="ECO:0000313" key="3">
    <source>
        <dbReference type="Proteomes" id="UP000323410"/>
    </source>
</evidence>
<dbReference type="AlphaFoldDB" id="A0A5D0XVN1"/>
<keyword evidence="1" id="KW-1133">Transmembrane helix</keyword>
<name>A0A5D0XVN1_9MICC</name>